<protein>
    <submittedName>
        <fullName evidence="2">Sensor domain-containing phosphodiesterase</fullName>
    </submittedName>
</protein>
<dbReference type="RefSeq" id="WP_306213344.1">
    <property type="nucleotide sequence ID" value="NZ_CP132354.1"/>
</dbReference>
<dbReference type="CDD" id="cd01948">
    <property type="entry name" value="EAL"/>
    <property type="match status" value="1"/>
</dbReference>
<dbReference type="InterPro" id="IPR001633">
    <property type="entry name" value="EAL_dom"/>
</dbReference>
<dbReference type="EMBL" id="CP132354">
    <property type="protein sequence ID" value="WLS81098.1"/>
    <property type="molecule type" value="Genomic_DNA"/>
</dbReference>
<geneLocation type="plasmid" evidence="2 3">
    <name>unnamed1</name>
</geneLocation>
<accession>A0AA50HSW9</accession>
<proteinExistence type="predicted"/>
<dbReference type="SMART" id="SM00267">
    <property type="entry name" value="GGDEF"/>
    <property type="match status" value="1"/>
</dbReference>
<evidence type="ECO:0000313" key="2">
    <source>
        <dbReference type="EMBL" id="WLS81098.1"/>
    </source>
</evidence>
<dbReference type="InterPro" id="IPR029787">
    <property type="entry name" value="Nucleotide_cyclase"/>
</dbReference>
<keyword evidence="2" id="KW-0614">Plasmid</keyword>
<evidence type="ECO:0000313" key="3">
    <source>
        <dbReference type="Proteomes" id="UP001228139"/>
    </source>
</evidence>
<dbReference type="GO" id="GO:0071111">
    <property type="term" value="F:cyclic-guanylate-specific phosphodiesterase activity"/>
    <property type="evidence" value="ECO:0007669"/>
    <property type="project" value="InterPro"/>
</dbReference>
<dbReference type="SUPFAM" id="SSF141868">
    <property type="entry name" value="EAL domain-like"/>
    <property type="match status" value="1"/>
</dbReference>
<dbReference type="Pfam" id="PF00990">
    <property type="entry name" value="GGDEF"/>
    <property type="match status" value="1"/>
</dbReference>
<name>A0AA50HSW9_9GAMM</name>
<dbReference type="InterPro" id="IPR043128">
    <property type="entry name" value="Rev_trsase/Diguanyl_cyclase"/>
</dbReference>
<gene>
    <name evidence="2" type="ORF">Q3V30_21780</name>
</gene>
<dbReference type="Gene3D" id="3.20.20.450">
    <property type="entry name" value="EAL domain"/>
    <property type="match status" value="1"/>
</dbReference>
<dbReference type="SUPFAM" id="SSF55073">
    <property type="entry name" value="Nucleotide cyclase"/>
    <property type="match status" value="1"/>
</dbReference>
<dbReference type="PANTHER" id="PTHR33121:SF70">
    <property type="entry name" value="SIGNALING PROTEIN YKOW"/>
    <property type="match status" value="1"/>
</dbReference>
<organism evidence="2 3">
    <name type="scientific">Erwinia pyri</name>
    <dbReference type="NCBI Taxonomy" id="3062598"/>
    <lineage>
        <taxon>Bacteria</taxon>
        <taxon>Pseudomonadati</taxon>
        <taxon>Pseudomonadota</taxon>
        <taxon>Gammaproteobacteria</taxon>
        <taxon>Enterobacterales</taxon>
        <taxon>Erwiniaceae</taxon>
        <taxon>Erwinia</taxon>
    </lineage>
</organism>
<sequence length="589" mass="64454">MLVNLNGDEAQRLEAVRVLRTPDESRDAILDDFVHLAAESLGMPGSFISVLDDSQQYITASQNIPVRRVPRKDAFCRYVMESEGTVIIPDMLKDPRSSDHPLVTGEPYVRFYAGAPLRTAEGILLGTFCVTDTRPHRFLSRQRRILEQLAGLVMAFLETWHSAGFTDAATGLPNRQALIRELQHRAVMCGADRLRLMIIDCIDMHKASELERSLGMLPVEALLRDVGRLLSLRLSLPTGGKLYTVASGRYAVLTEETCPLTAAILSTRLLGVTAQIEEGIAVDLTINVGEACFTPADVSAQEGLRRATSALHEAISSGSGVRSFDALTDGHRNGEFRLMHDLATALHGGSGLCLVYQPKISLKSGELTGLEALIRWRHPTRGMLSPDAFLPSAARTRLHAVLADWVIRTAMAQLACWQEAGCAVPVSVNLSESDFSRDGFAAALSEGMRQAGLAPALLDIECLETEKIVEKEGAVAALLALRERGFRIALDDFGAGFNNISYLHRMPLDIIKLDRVLVSDIAVDSRSRTIATNIIRMLKELEYTVIAEGVEDRATADVLTAAGCDQGQGYYYSRPLSVTDITRLLLRMQ</sequence>
<dbReference type="PANTHER" id="PTHR33121">
    <property type="entry name" value="CYCLIC DI-GMP PHOSPHODIESTERASE PDEF"/>
    <property type="match status" value="1"/>
</dbReference>
<reference evidence="2 3" key="1">
    <citation type="submission" date="2023-07" db="EMBL/GenBank/DDBJ databases">
        <title>Pathogenic bacteria of pear tree diseases.</title>
        <authorList>
            <person name="Zhang Z."/>
            <person name="He L."/>
            <person name="Huang R."/>
        </authorList>
    </citation>
    <scope>NUCLEOTIDE SEQUENCE [LARGE SCALE GENOMIC DNA]</scope>
    <source>
        <strain evidence="2 3">DE2</strain>
        <plasmid evidence="2 3">unnamed1</plasmid>
    </source>
</reference>
<dbReference type="AlphaFoldDB" id="A0AA50HSW9"/>
<dbReference type="Pfam" id="PF00563">
    <property type="entry name" value="EAL"/>
    <property type="match status" value="1"/>
</dbReference>
<dbReference type="Pfam" id="PF01590">
    <property type="entry name" value="GAF"/>
    <property type="match status" value="1"/>
</dbReference>
<dbReference type="SMART" id="SM00052">
    <property type="entry name" value="EAL"/>
    <property type="match status" value="1"/>
</dbReference>
<dbReference type="InterPro" id="IPR050706">
    <property type="entry name" value="Cyclic-di-GMP_PDE-like"/>
</dbReference>
<dbReference type="PROSITE" id="PS50883">
    <property type="entry name" value="EAL"/>
    <property type="match status" value="1"/>
</dbReference>
<dbReference type="Gene3D" id="3.30.70.270">
    <property type="match status" value="1"/>
</dbReference>
<dbReference type="Proteomes" id="UP001228139">
    <property type="component" value="Plasmid unnamed1"/>
</dbReference>
<dbReference type="KEGG" id="epi:Q3V30_21780"/>
<dbReference type="InterPro" id="IPR035919">
    <property type="entry name" value="EAL_sf"/>
</dbReference>
<dbReference type="SMART" id="SM00065">
    <property type="entry name" value="GAF"/>
    <property type="match status" value="1"/>
</dbReference>
<dbReference type="InterPro" id="IPR003018">
    <property type="entry name" value="GAF"/>
</dbReference>
<keyword evidence="3" id="KW-1185">Reference proteome</keyword>
<feature type="domain" description="EAL" evidence="1">
    <location>
        <begin position="335"/>
        <end position="589"/>
    </location>
</feature>
<dbReference type="SUPFAM" id="SSF55781">
    <property type="entry name" value="GAF domain-like"/>
    <property type="match status" value="1"/>
</dbReference>
<dbReference type="InterPro" id="IPR029016">
    <property type="entry name" value="GAF-like_dom_sf"/>
</dbReference>
<dbReference type="Gene3D" id="3.30.450.40">
    <property type="match status" value="1"/>
</dbReference>
<evidence type="ECO:0000259" key="1">
    <source>
        <dbReference type="PROSITE" id="PS50883"/>
    </source>
</evidence>
<dbReference type="InterPro" id="IPR000160">
    <property type="entry name" value="GGDEF_dom"/>
</dbReference>